<protein>
    <submittedName>
        <fullName evidence="2">S-layer homology domain-containing protein</fullName>
    </submittedName>
</protein>
<evidence type="ECO:0000313" key="2">
    <source>
        <dbReference type="EMBL" id="MBB6635239.1"/>
    </source>
</evidence>
<feature type="domain" description="SLH" evidence="1">
    <location>
        <begin position="361"/>
        <end position="419"/>
    </location>
</feature>
<dbReference type="EMBL" id="JACJVQ010000011">
    <property type="protein sequence ID" value="MBB6635239.1"/>
    <property type="molecule type" value="Genomic_DNA"/>
</dbReference>
<reference evidence="2 3" key="1">
    <citation type="submission" date="2020-08" db="EMBL/GenBank/DDBJ databases">
        <title>Cohnella phylogeny.</title>
        <authorList>
            <person name="Dunlap C."/>
        </authorList>
    </citation>
    <scope>NUCLEOTIDE SEQUENCE [LARGE SCALE GENOMIC DNA]</scope>
    <source>
        <strain evidence="2 3">DSM 25241</strain>
    </source>
</reference>
<dbReference type="Pfam" id="PF00395">
    <property type="entry name" value="SLH"/>
    <property type="match status" value="2"/>
</dbReference>
<dbReference type="Proteomes" id="UP000535838">
    <property type="component" value="Unassembled WGS sequence"/>
</dbReference>
<accession>A0A841SW96</accession>
<dbReference type="AlphaFoldDB" id="A0A841SW96"/>
<organism evidence="2 3">
    <name type="scientific">Cohnella thailandensis</name>
    <dbReference type="NCBI Taxonomy" id="557557"/>
    <lineage>
        <taxon>Bacteria</taxon>
        <taxon>Bacillati</taxon>
        <taxon>Bacillota</taxon>
        <taxon>Bacilli</taxon>
        <taxon>Bacillales</taxon>
        <taxon>Paenibacillaceae</taxon>
        <taxon>Cohnella</taxon>
    </lineage>
</organism>
<dbReference type="PANTHER" id="PTHR43308:SF5">
    <property type="entry name" value="S-LAYER PROTEIN _ PEPTIDOGLYCAN ENDO-BETA-N-ACETYLGLUCOSAMINIDASE"/>
    <property type="match status" value="1"/>
</dbReference>
<dbReference type="PROSITE" id="PS51272">
    <property type="entry name" value="SLH"/>
    <property type="match status" value="2"/>
</dbReference>
<evidence type="ECO:0000313" key="3">
    <source>
        <dbReference type="Proteomes" id="UP000535838"/>
    </source>
</evidence>
<dbReference type="InterPro" id="IPR051465">
    <property type="entry name" value="Cell_Envelope_Struct_Comp"/>
</dbReference>
<gene>
    <name evidence="2" type="ORF">H7B67_14045</name>
</gene>
<dbReference type="RefSeq" id="WP_185120474.1">
    <property type="nucleotide sequence ID" value="NZ_JACJVQ010000011.1"/>
</dbReference>
<keyword evidence="3" id="KW-1185">Reference proteome</keyword>
<evidence type="ECO:0000259" key="1">
    <source>
        <dbReference type="PROSITE" id="PS51272"/>
    </source>
</evidence>
<dbReference type="PANTHER" id="PTHR43308">
    <property type="entry name" value="OUTER MEMBRANE PROTEIN ALPHA-RELATED"/>
    <property type="match status" value="1"/>
</dbReference>
<dbReference type="InterPro" id="IPR001119">
    <property type="entry name" value="SLH_dom"/>
</dbReference>
<name>A0A841SW96_9BACL</name>
<proteinExistence type="predicted"/>
<feature type="domain" description="SLH" evidence="1">
    <location>
        <begin position="297"/>
        <end position="360"/>
    </location>
</feature>
<sequence length="484" mass="51149">MIEHSLFRRMPGRMLLMLLMISLTCLLFPGLGGRDRAEAGAANRLAVAPTAPTAPIAPAAIPAAESWTFLPPDWMTGAGHVFSWNSALRKEATEAGHLVAIDEASALAALQAEKSKIDVFAVGAQLSGNATFAIPFPVAKAAYERSGADGALLLASSSGSIMLPLSLLADNDALEGAGDVLASIQTTGEEIDRVPALADAQGLRHVDDTPVAEFRLVVRTNGEEREISDFGRTFVQSTIALGRPVFDMASTAEFLAGQRDNGVPRFGFAPTRFFKDSDGTLHAIVNRSGNGVYVLASRKAAFRDLIAHWSRPAVDRLAETGIVNGRTPECFGPDAPITRSEFVAMLVRGLGLQDKTGSGNYSDVAEGNWFASDVRIAAAYGLVSGYGGKFSPQVGLNRQELAVLLANALRLAKPGAVWNAATLDGYSKEDQPAGWAAPSMSVVLGEELFGGLLAGRLEPRGIVTRGEAAVSLELLLRKLGFIYS</sequence>
<comment type="caution">
    <text evidence="2">The sequence shown here is derived from an EMBL/GenBank/DDBJ whole genome shotgun (WGS) entry which is preliminary data.</text>
</comment>